<evidence type="ECO:0000313" key="2">
    <source>
        <dbReference type="EMBL" id="KAL0126009.1"/>
    </source>
</evidence>
<organism evidence="2 3">
    <name type="scientific">Cardiocondyla obscurior</name>
    <dbReference type="NCBI Taxonomy" id="286306"/>
    <lineage>
        <taxon>Eukaryota</taxon>
        <taxon>Metazoa</taxon>
        <taxon>Ecdysozoa</taxon>
        <taxon>Arthropoda</taxon>
        <taxon>Hexapoda</taxon>
        <taxon>Insecta</taxon>
        <taxon>Pterygota</taxon>
        <taxon>Neoptera</taxon>
        <taxon>Endopterygota</taxon>
        <taxon>Hymenoptera</taxon>
        <taxon>Apocrita</taxon>
        <taxon>Aculeata</taxon>
        <taxon>Formicoidea</taxon>
        <taxon>Formicidae</taxon>
        <taxon>Myrmicinae</taxon>
        <taxon>Cardiocondyla</taxon>
    </lineage>
</organism>
<gene>
    <name evidence="2" type="ORF">PUN28_004826</name>
</gene>
<keyword evidence="3" id="KW-1185">Reference proteome</keyword>
<dbReference type="Proteomes" id="UP001430953">
    <property type="component" value="Unassembled WGS sequence"/>
</dbReference>
<dbReference type="AlphaFoldDB" id="A0AAW2GCS2"/>
<evidence type="ECO:0000313" key="3">
    <source>
        <dbReference type="Proteomes" id="UP001430953"/>
    </source>
</evidence>
<reference evidence="2 3" key="1">
    <citation type="submission" date="2023-03" db="EMBL/GenBank/DDBJ databases">
        <title>High recombination rates correlate with genetic variation in Cardiocondyla obscurior ants.</title>
        <authorList>
            <person name="Errbii M."/>
        </authorList>
    </citation>
    <scope>NUCLEOTIDE SEQUENCE [LARGE SCALE GENOMIC DNA]</scope>
    <source>
        <strain evidence="2">Alpha-2009</strain>
        <tissue evidence="2">Whole body</tissue>
    </source>
</reference>
<evidence type="ECO:0000256" key="1">
    <source>
        <dbReference type="SAM" id="MobiDB-lite"/>
    </source>
</evidence>
<protein>
    <submittedName>
        <fullName evidence="2">Uncharacterized protein</fullName>
    </submittedName>
</protein>
<dbReference type="EMBL" id="JADYXP020000004">
    <property type="protein sequence ID" value="KAL0126009.1"/>
    <property type="molecule type" value="Genomic_DNA"/>
</dbReference>
<accession>A0AAW2GCS2</accession>
<name>A0AAW2GCS2_9HYME</name>
<sequence>MDEEKIREEMSNSTSTRPARSDSLRAYKVACTSMPILINFPLNPTKCAVCAAHGLLCSPDAISMGRKVHDRLRRVLSRILKTHDRTVNHGKSYGASVTCAWSRVD</sequence>
<proteinExistence type="predicted"/>
<feature type="region of interest" description="Disordered" evidence="1">
    <location>
        <begin position="1"/>
        <end position="21"/>
    </location>
</feature>
<feature type="compositionally biased region" description="Basic and acidic residues" evidence="1">
    <location>
        <begin position="1"/>
        <end position="10"/>
    </location>
</feature>
<comment type="caution">
    <text evidence="2">The sequence shown here is derived from an EMBL/GenBank/DDBJ whole genome shotgun (WGS) entry which is preliminary data.</text>
</comment>